<dbReference type="Proteomes" id="UP000215509">
    <property type="component" value="Unassembled WGS sequence"/>
</dbReference>
<dbReference type="OrthoDB" id="9782155at2"/>
<comment type="caution">
    <text evidence="2">The sequence shown here is derived from an EMBL/GenBank/DDBJ whole genome shotgun (WGS) entry which is preliminary data.</text>
</comment>
<feature type="domain" description="Enoyl reductase (ER)" evidence="1">
    <location>
        <begin position="19"/>
        <end position="334"/>
    </location>
</feature>
<dbReference type="SUPFAM" id="SSF50129">
    <property type="entry name" value="GroES-like"/>
    <property type="match status" value="1"/>
</dbReference>
<evidence type="ECO:0000259" key="1">
    <source>
        <dbReference type="SMART" id="SM00829"/>
    </source>
</evidence>
<accession>A0A229UL71</accession>
<dbReference type="AlphaFoldDB" id="A0A229UL71"/>
<dbReference type="InterPro" id="IPR013154">
    <property type="entry name" value="ADH-like_N"/>
</dbReference>
<reference evidence="2 3" key="1">
    <citation type="submission" date="2017-07" db="EMBL/GenBank/DDBJ databases">
        <title>Genome sequencing and assembly of Paenibacillus rigui.</title>
        <authorList>
            <person name="Mayilraj S."/>
        </authorList>
    </citation>
    <scope>NUCLEOTIDE SEQUENCE [LARGE SCALE GENOMIC DNA]</scope>
    <source>
        <strain evidence="2 3">JCM 16352</strain>
    </source>
</reference>
<sequence length="336" mass="35631">MAPHLSTFRALVAEQGAAGERFQLTVKEMNAQDLPEGEVLIRVQYSSLNYKDALAVQPQSRIVQRYPHIPGIDLAGTVISSEAPQFQPGQAVIVTGFGLGVSHFGGYSQWARVPADWVVPLPPELSPAEAMAVGTAGLTAAMSIDALERHGLEPSQGPVLVTGATGGVGSFAVALLAARGYRVAASTGKAAEQSYLRELGAQEVLSRSELQREAVRPLEKQAWAAAVDPVGGRSLAFILASIQYGGAVAVSGLTGGGDIPTTVHPFILRGVSLLGIDSVYFPLERRYALWERLAKDLKPTGHLDRIGSRRISLEQVPEAVESILSGQLKGRIIVEV</sequence>
<dbReference type="Pfam" id="PF00107">
    <property type="entry name" value="ADH_zinc_N"/>
    <property type="match status" value="1"/>
</dbReference>
<dbReference type="InterPro" id="IPR020843">
    <property type="entry name" value="ER"/>
</dbReference>
<dbReference type="Gene3D" id="3.40.50.720">
    <property type="entry name" value="NAD(P)-binding Rossmann-like Domain"/>
    <property type="match status" value="1"/>
</dbReference>
<dbReference type="InterPro" id="IPR051397">
    <property type="entry name" value="Zn-ADH-like_protein"/>
</dbReference>
<dbReference type="InterPro" id="IPR014188">
    <property type="entry name" value="Acrylyl-CoA_reductase_AcuI"/>
</dbReference>
<dbReference type="InterPro" id="IPR036291">
    <property type="entry name" value="NAD(P)-bd_dom_sf"/>
</dbReference>
<dbReference type="InterPro" id="IPR011032">
    <property type="entry name" value="GroES-like_sf"/>
</dbReference>
<name>A0A229UL71_9BACL</name>
<gene>
    <name evidence="2" type="ORF">CF651_24540</name>
</gene>
<protein>
    <submittedName>
        <fullName evidence="2">Oxidoreductase</fullName>
    </submittedName>
</protein>
<dbReference type="GO" id="GO:0043957">
    <property type="term" value="F:acryloyl-CoA reductase (NADPH) activity"/>
    <property type="evidence" value="ECO:0007669"/>
    <property type="project" value="TreeGrafter"/>
</dbReference>
<organism evidence="2 3">
    <name type="scientific">Paenibacillus rigui</name>
    <dbReference type="NCBI Taxonomy" id="554312"/>
    <lineage>
        <taxon>Bacteria</taxon>
        <taxon>Bacillati</taxon>
        <taxon>Bacillota</taxon>
        <taxon>Bacilli</taxon>
        <taxon>Bacillales</taxon>
        <taxon>Paenibacillaceae</taxon>
        <taxon>Paenibacillus</taxon>
    </lineage>
</organism>
<dbReference type="PANTHER" id="PTHR43677:SF1">
    <property type="entry name" value="ACRYLYL-COA REDUCTASE ACUI-RELATED"/>
    <property type="match status" value="1"/>
</dbReference>
<evidence type="ECO:0000313" key="2">
    <source>
        <dbReference type="EMBL" id="OXM83659.1"/>
    </source>
</evidence>
<dbReference type="SMART" id="SM00829">
    <property type="entry name" value="PKS_ER"/>
    <property type="match status" value="1"/>
</dbReference>
<dbReference type="InterPro" id="IPR013149">
    <property type="entry name" value="ADH-like_C"/>
</dbReference>
<evidence type="ECO:0000313" key="3">
    <source>
        <dbReference type="Proteomes" id="UP000215509"/>
    </source>
</evidence>
<keyword evidence="3" id="KW-1185">Reference proteome</keyword>
<dbReference type="PANTHER" id="PTHR43677">
    <property type="entry name" value="SHORT-CHAIN DEHYDROGENASE/REDUCTASE"/>
    <property type="match status" value="1"/>
</dbReference>
<dbReference type="Gene3D" id="3.90.180.10">
    <property type="entry name" value="Medium-chain alcohol dehydrogenases, catalytic domain"/>
    <property type="match status" value="1"/>
</dbReference>
<dbReference type="SUPFAM" id="SSF51735">
    <property type="entry name" value="NAD(P)-binding Rossmann-fold domains"/>
    <property type="match status" value="1"/>
</dbReference>
<dbReference type="Pfam" id="PF08240">
    <property type="entry name" value="ADH_N"/>
    <property type="match status" value="1"/>
</dbReference>
<dbReference type="NCBIfam" id="TIGR02823">
    <property type="entry name" value="oxido_YhdH"/>
    <property type="match status" value="1"/>
</dbReference>
<proteinExistence type="predicted"/>
<dbReference type="EMBL" id="NMQW01000040">
    <property type="protein sequence ID" value="OXM83659.1"/>
    <property type="molecule type" value="Genomic_DNA"/>
</dbReference>